<name>A0ABR8QSC5_9BACI</name>
<accession>A0ABR8QSC5</accession>
<dbReference type="Gene3D" id="3.40.630.30">
    <property type="match status" value="1"/>
</dbReference>
<comment type="caution">
    <text evidence="1">The sequence shown here is derived from an EMBL/GenBank/DDBJ whole genome shotgun (WGS) entry which is preliminary data.</text>
</comment>
<proteinExistence type="predicted"/>
<protein>
    <submittedName>
        <fullName evidence="1">GNAT family N-acetyltransferase</fullName>
    </submittedName>
</protein>
<dbReference type="EMBL" id="JACSQT010000008">
    <property type="protein sequence ID" value="MBD7938435.1"/>
    <property type="molecule type" value="Genomic_DNA"/>
</dbReference>
<evidence type="ECO:0000313" key="2">
    <source>
        <dbReference type="Proteomes" id="UP000657931"/>
    </source>
</evidence>
<dbReference type="SUPFAM" id="SSF55729">
    <property type="entry name" value="Acyl-CoA N-acyltransferases (Nat)"/>
    <property type="match status" value="1"/>
</dbReference>
<reference evidence="1 2" key="1">
    <citation type="submission" date="2020-08" db="EMBL/GenBank/DDBJ databases">
        <title>A Genomic Blueprint of the Chicken Gut Microbiome.</title>
        <authorList>
            <person name="Gilroy R."/>
            <person name="Ravi A."/>
            <person name="Getino M."/>
            <person name="Pursley I."/>
            <person name="Horton D.L."/>
            <person name="Alikhan N.-F."/>
            <person name="Baker D."/>
            <person name="Gharbi K."/>
            <person name="Hall N."/>
            <person name="Watson M."/>
            <person name="Adriaenssens E.M."/>
            <person name="Foster-Nyarko E."/>
            <person name="Jarju S."/>
            <person name="Secka A."/>
            <person name="Antonio M."/>
            <person name="Oren A."/>
            <person name="Chaudhuri R."/>
            <person name="La Ragione R.M."/>
            <person name="Hildebrand F."/>
            <person name="Pallen M.J."/>
        </authorList>
    </citation>
    <scope>NUCLEOTIDE SEQUENCE [LARGE SCALE GENOMIC DNA]</scope>
    <source>
        <strain evidence="1 2">Sa5YUA1</strain>
    </source>
</reference>
<dbReference type="InterPro" id="IPR016181">
    <property type="entry name" value="Acyl_CoA_acyltransferase"/>
</dbReference>
<gene>
    <name evidence="1" type="ORF">H9655_15475</name>
</gene>
<dbReference type="Proteomes" id="UP000657931">
    <property type="component" value="Unassembled WGS sequence"/>
</dbReference>
<organism evidence="1 2">
    <name type="scientific">Cytobacillus stercorigallinarum</name>
    <dbReference type="NCBI Taxonomy" id="2762240"/>
    <lineage>
        <taxon>Bacteria</taxon>
        <taxon>Bacillati</taxon>
        <taxon>Bacillota</taxon>
        <taxon>Bacilli</taxon>
        <taxon>Bacillales</taxon>
        <taxon>Bacillaceae</taxon>
        <taxon>Cytobacillus</taxon>
    </lineage>
</organism>
<dbReference type="RefSeq" id="WP_191815954.1">
    <property type="nucleotide sequence ID" value="NZ_JACSQT010000008.1"/>
</dbReference>
<sequence>MRDITKQGPSYDVINLEEQHIEQILQLQQKVIHALPDKKVLQPLSKEEFLYILKGNGKMVGAWVKEQLIAFRALLIPPENDPEHLGLDAGVKDLSTVIYQEISNVDPMYRGNKLQQKLAQILMEQLKEEAHHYRYVCCTVAPFNYPSLKDKFVQDMQIIGLKEKYGGSLRYVFMKDLQAAKVAQQGEVIEIKMDDISKQQQYLQSGWRGVKMIIAEQGTKVVYARF</sequence>
<keyword evidence="2" id="KW-1185">Reference proteome</keyword>
<evidence type="ECO:0000313" key="1">
    <source>
        <dbReference type="EMBL" id="MBD7938435.1"/>
    </source>
</evidence>